<reference evidence="2 3" key="1">
    <citation type="submission" date="2021-01" db="EMBL/GenBank/DDBJ databases">
        <title>Whole genome shotgun sequence of Planobispora longispora NBRC 13918.</title>
        <authorList>
            <person name="Komaki H."/>
            <person name="Tamura T."/>
        </authorList>
    </citation>
    <scope>NUCLEOTIDE SEQUENCE [LARGE SCALE GENOMIC DNA]</scope>
    <source>
        <strain evidence="2 3">NBRC 13918</strain>
    </source>
</reference>
<evidence type="ECO:0000313" key="3">
    <source>
        <dbReference type="Proteomes" id="UP000616724"/>
    </source>
</evidence>
<comment type="caution">
    <text evidence="2">The sequence shown here is derived from an EMBL/GenBank/DDBJ whole genome shotgun (WGS) entry which is preliminary data.</text>
</comment>
<keyword evidence="1" id="KW-0812">Transmembrane</keyword>
<keyword evidence="1" id="KW-0472">Membrane</keyword>
<dbReference type="RefSeq" id="WP_203891382.1">
    <property type="nucleotide sequence ID" value="NZ_BOOH01000023.1"/>
</dbReference>
<dbReference type="AlphaFoldDB" id="A0A8J3RR62"/>
<proteinExistence type="predicted"/>
<keyword evidence="1" id="KW-1133">Transmembrane helix</keyword>
<gene>
    <name evidence="2" type="ORF">Plo01_32120</name>
</gene>
<accession>A0A8J3RR62</accession>
<evidence type="ECO:0000256" key="1">
    <source>
        <dbReference type="SAM" id="Phobius"/>
    </source>
</evidence>
<dbReference type="Proteomes" id="UP000616724">
    <property type="component" value="Unassembled WGS sequence"/>
</dbReference>
<feature type="transmembrane region" description="Helical" evidence="1">
    <location>
        <begin position="12"/>
        <end position="35"/>
    </location>
</feature>
<protein>
    <submittedName>
        <fullName evidence="2">Uncharacterized protein</fullName>
    </submittedName>
</protein>
<dbReference type="EMBL" id="BOOH01000023">
    <property type="protein sequence ID" value="GIH76783.1"/>
    <property type="molecule type" value="Genomic_DNA"/>
</dbReference>
<feature type="transmembrane region" description="Helical" evidence="1">
    <location>
        <begin position="47"/>
        <end position="65"/>
    </location>
</feature>
<keyword evidence="3" id="KW-1185">Reference proteome</keyword>
<sequence>MGVPVARTKIIVCLVSGLPAGLAGALLLGVIQNLINQIPGLTSSFQQVVSGAFLAAVVVAHRILGRVRGET</sequence>
<evidence type="ECO:0000313" key="2">
    <source>
        <dbReference type="EMBL" id="GIH76783.1"/>
    </source>
</evidence>
<organism evidence="2 3">
    <name type="scientific">Planobispora longispora</name>
    <dbReference type="NCBI Taxonomy" id="28887"/>
    <lineage>
        <taxon>Bacteria</taxon>
        <taxon>Bacillati</taxon>
        <taxon>Actinomycetota</taxon>
        <taxon>Actinomycetes</taxon>
        <taxon>Streptosporangiales</taxon>
        <taxon>Streptosporangiaceae</taxon>
        <taxon>Planobispora</taxon>
    </lineage>
</organism>
<name>A0A8J3RR62_9ACTN</name>